<evidence type="ECO:0000313" key="1">
    <source>
        <dbReference type="EMBL" id="MDP5227795.1"/>
    </source>
</evidence>
<dbReference type="PANTHER" id="PTHR36452">
    <property type="entry name" value="CHROMOSOME 12, WHOLE GENOME SHOTGUN SEQUENCE"/>
    <property type="match status" value="1"/>
</dbReference>
<dbReference type="RefSeq" id="WP_305996846.1">
    <property type="nucleotide sequence ID" value="NZ_JAVALS010000007.1"/>
</dbReference>
<name>A0ABT9IRU7_9MICC</name>
<reference evidence="1 2" key="1">
    <citation type="submission" date="2023-08" db="EMBL/GenBank/DDBJ databases">
        <title>Arthrobacter horti sp. nov., isolated from forest soil.</title>
        <authorList>
            <person name="Park M."/>
        </authorList>
    </citation>
    <scope>NUCLEOTIDE SEQUENCE [LARGE SCALE GENOMIC DNA]</scope>
    <source>
        <strain evidence="1 2">YJM1</strain>
    </source>
</reference>
<dbReference type="Proteomes" id="UP001232725">
    <property type="component" value="Unassembled WGS sequence"/>
</dbReference>
<organism evidence="1 2">
    <name type="scientific">Arthrobacter horti</name>
    <dbReference type="NCBI Taxonomy" id="3068273"/>
    <lineage>
        <taxon>Bacteria</taxon>
        <taxon>Bacillati</taxon>
        <taxon>Actinomycetota</taxon>
        <taxon>Actinomycetes</taxon>
        <taxon>Micrococcales</taxon>
        <taxon>Micrococcaceae</taxon>
        <taxon>Arthrobacter</taxon>
    </lineage>
</organism>
<gene>
    <name evidence="1" type="ORF">Q9R02_11575</name>
</gene>
<dbReference type="InterPro" id="IPR012808">
    <property type="entry name" value="CHP02453"/>
</dbReference>
<keyword evidence="2" id="KW-1185">Reference proteome</keyword>
<comment type="caution">
    <text evidence="1">The sequence shown here is derived from an EMBL/GenBank/DDBJ whole genome shotgun (WGS) entry which is preliminary data.</text>
</comment>
<dbReference type="Pfam" id="PF09365">
    <property type="entry name" value="DUF2461"/>
    <property type="match status" value="1"/>
</dbReference>
<evidence type="ECO:0000313" key="2">
    <source>
        <dbReference type="Proteomes" id="UP001232725"/>
    </source>
</evidence>
<dbReference type="PANTHER" id="PTHR36452:SF1">
    <property type="entry name" value="DUF2461 DOMAIN-CONTAINING PROTEIN"/>
    <property type="match status" value="1"/>
</dbReference>
<accession>A0ABT9IRU7</accession>
<protein>
    <submittedName>
        <fullName evidence="1">DUF2461 domain-containing protein</fullName>
    </submittedName>
</protein>
<sequence>MGDFEGFPADGPEFYAALEENNTREWWLEHKGDYESLIREPMAALLDELSEEFGAAKMFRPQRDIRFSKDKSPYKTSQGGFAASAEGIGHYLHLDAAGLMVGGGFHAHTPDQVTRLRDAVDAPVSGVELAGIIDELTSAGFRIEGEKLLRVPRGYPVDHPRAELLKHKSLTAGKMFGVPAWFSTAEALQNVRAEWRRLTPLVDWLNGHLSGD</sequence>
<dbReference type="PIRSF" id="PIRSF028451">
    <property type="entry name" value="UCP028451"/>
    <property type="match status" value="1"/>
</dbReference>
<proteinExistence type="predicted"/>
<dbReference type="NCBIfam" id="TIGR02453">
    <property type="entry name" value="TIGR02453 family protein"/>
    <property type="match status" value="1"/>
</dbReference>
<dbReference type="InterPro" id="IPR015996">
    <property type="entry name" value="UCP028451"/>
</dbReference>
<dbReference type="EMBL" id="JAVALS010000007">
    <property type="protein sequence ID" value="MDP5227795.1"/>
    <property type="molecule type" value="Genomic_DNA"/>
</dbReference>